<proteinExistence type="predicted"/>
<evidence type="ECO:0000313" key="1">
    <source>
        <dbReference type="EMBL" id="GBL81782.1"/>
    </source>
</evidence>
<evidence type="ECO:0000313" key="2">
    <source>
        <dbReference type="Proteomes" id="UP000499080"/>
    </source>
</evidence>
<name>A0A4Y2APE0_ARAVE</name>
<reference evidence="1 2" key="1">
    <citation type="journal article" date="2019" name="Sci. Rep.">
        <title>Orb-weaving spider Araneus ventricosus genome elucidates the spidroin gene catalogue.</title>
        <authorList>
            <person name="Kono N."/>
            <person name="Nakamura H."/>
            <person name="Ohtoshi R."/>
            <person name="Moran D.A.P."/>
            <person name="Shinohara A."/>
            <person name="Yoshida Y."/>
            <person name="Fujiwara M."/>
            <person name="Mori M."/>
            <person name="Tomita M."/>
            <person name="Arakawa K."/>
        </authorList>
    </citation>
    <scope>NUCLEOTIDE SEQUENCE [LARGE SCALE GENOMIC DNA]</scope>
</reference>
<keyword evidence="2" id="KW-1185">Reference proteome</keyword>
<protein>
    <submittedName>
        <fullName evidence="1">Uncharacterized protein</fullName>
    </submittedName>
</protein>
<dbReference type="AlphaFoldDB" id="A0A4Y2APE0"/>
<gene>
    <name evidence="1" type="ORF">AVEN_93540_1</name>
</gene>
<comment type="caution">
    <text evidence="1">The sequence shown here is derived from an EMBL/GenBank/DDBJ whole genome shotgun (WGS) entry which is preliminary data.</text>
</comment>
<dbReference type="EMBL" id="BGPR01000026">
    <property type="protein sequence ID" value="GBL81782.1"/>
    <property type="molecule type" value="Genomic_DNA"/>
</dbReference>
<accession>A0A4Y2APE0</accession>
<dbReference type="Proteomes" id="UP000499080">
    <property type="component" value="Unassembled WGS sequence"/>
</dbReference>
<sequence length="103" mass="11665">MLRNVSAKKVSPRVDRSVTECRGRLIHRFVGTYLISGNMFRNVKRRSIQRDEAIIISELRAKTLVVGVKLQKFEKKVQSLPYIGTGLSGASNRAPLRVDQKLL</sequence>
<organism evidence="1 2">
    <name type="scientific">Araneus ventricosus</name>
    <name type="common">Orbweaver spider</name>
    <name type="synonym">Epeira ventricosa</name>
    <dbReference type="NCBI Taxonomy" id="182803"/>
    <lineage>
        <taxon>Eukaryota</taxon>
        <taxon>Metazoa</taxon>
        <taxon>Ecdysozoa</taxon>
        <taxon>Arthropoda</taxon>
        <taxon>Chelicerata</taxon>
        <taxon>Arachnida</taxon>
        <taxon>Araneae</taxon>
        <taxon>Araneomorphae</taxon>
        <taxon>Entelegynae</taxon>
        <taxon>Araneoidea</taxon>
        <taxon>Araneidae</taxon>
        <taxon>Araneus</taxon>
    </lineage>
</organism>